<dbReference type="PROSITE" id="PS50043">
    <property type="entry name" value="HTH_LUXR_2"/>
    <property type="match status" value="1"/>
</dbReference>
<organism evidence="5 6">
    <name type="scientific">Amycolatopsis lexingtonensis</name>
    <dbReference type="NCBI Taxonomy" id="218822"/>
    <lineage>
        <taxon>Bacteria</taxon>
        <taxon>Bacillati</taxon>
        <taxon>Actinomycetota</taxon>
        <taxon>Actinomycetes</taxon>
        <taxon>Pseudonocardiales</taxon>
        <taxon>Pseudonocardiaceae</taxon>
        <taxon>Amycolatopsis</taxon>
    </lineage>
</organism>
<protein>
    <submittedName>
        <fullName evidence="5">DNA-binding CsgD family transcriptional regulator</fullName>
    </submittedName>
</protein>
<dbReference type="Gene3D" id="1.10.10.10">
    <property type="entry name" value="Winged helix-like DNA-binding domain superfamily/Winged helix DNA-binding domain"/>
    <property type="match status" value="1"/>
</dbReference>
<evidence type="ECO:0000256" key="2">
    <source>
        <dbReference type="ARBA" id="ARBA00023125"/>
    </source>
</evidence>
<dbReference type="PANTHER" id="PTHR44688">
    <property type="entry name" value="DNA-BINDING TRANSCRIPTIONAL ACTIVATOR DEVR_DOSR"/>
    <property type="match status" value="1"/>
</dbReference>
<keyword evidence="1" id="KW-0805">Transcription regulation</keyword>
<evidence type="ECO:0000259" key="4">
    <source>
        <dbReference type="PROSITE" id="PS50043"/>
    </source>
</evidence>
<dbReference type="InterPro" id="IPR000792">
    <property type="entry name" value="Tscrpt_reg_LuxR_C"/>
</dbReference>
<gene>
    <name evidence="5" type="ORF">H4696_002631</name>
</gene>
<sequence>MPEHVNASAGEDQRIRGIWHEPAAAKRGDGAMDQASGLSLVEGTGPDTAVGEVLIMSADISAAAVGEFRRIAHANLRAGVPCRALFPDSARLSGAARALALAGARVRTDTDVPMEALVLDRRSVVLPAERPGPHFVSGAPGGGAPGSGRSPGCHGLVSFRLPGMVTATAGLFERAWRTAVPLGPSDLPEPGDDEMLTARERDLLVLLCSGSTDESAAAQLGISVRTVGRMVADIMNRLGARSRFQAGAKAVDRGWLLAEAG</sequence>
<dbReference type="EMBL" id="JADBEG010000001">
    <property type="protein sequence ID" value="MBE1495531.1"/>
    <property type="molecule type" value="Genomic_DNA"/>
</dbReference>
<evidence type="ECO:0000256" key="1">
    <source>
        <dbReference type="ARBA" id="ARBA00023015"/>
    </source>
</evidence>
<dbReference type="PANTHER" id="PTHR44688:SF16">
    <property type="entry name" value="DNA-BINDING TRANSCRIPTIONAL ACTIVATOR DEVR_DOSR"/>
    <property type="match status" value="1"/>
</dbReference>
<feature type="domain" description="HTH luxR-type" evidence="4">
    <location>
        <begin position="189"/>
        <end position="254"/>
    </location>
</feature>
<dbReference type="SMART" id="SM00421">
    <property type="entry name" value="HTH_LUXR"/>
    <property type="match status" value="1"/>
</dbReference>
<evidence type="ECO:0000256" key="3">
    <source>
        <dbReference type="ARBA" id="ARBA00023163"/>
    </source>
</evidence>
<proteinExistence type="predicted"/>
<dbReference type="RefSeq" id="WP_225955673.1">
    <property type="nucleotide sequence ID" value="NZ_JADBEG010000001.1"/>
</dbReference>
<keyword evidence="2 5" id="KW-0238">DNA-binding</keyword>
<dbReference type="InterPro" id="IPR016032">
    <property type="entry name" value="Sig_transdc_resp-reg_C-effctor"/>
</dbReference>
<dbReference type="CDD" id="cd06170">
    <property type="entry name" value="LuxR_C_like"/>
    <property type="match status" value="1"/>
</dbReference>
<evidence type="ECO:0000313" key="6">
    <source>
        <dbReference type="Proteomes" id="UP000631670"/>
    </source>
</evidence>
<dbReference type="Pfam" id="PF00196">
    <property type="entry name" value="GerE"/>
    <property type="match status" value="1"/>
</dbReference>
<dbReference type="Proteomes" id="UP000631670">
    <property type="component" value="Unassembled WGS sequence"/>
</dbReference>
<keyword evidence="6" id="KW-1185">Reference proteome</keyword>
<accession>A0ABR9HX77</accession>
<dbReference type="GO" id="GO:0003677">
    <property type="term" value="F:DNA binding"/>
    <property type="evidence" value="ECO:0007669"/>
    <property type="project" value="UniProtKB-KW"/>
</dbReference>
<dbReference type="SUPFAM" id="SSF46894">
    <property type="entry name" value="C-terminal effector domain of the bipartite response regulators"/>
    <property type="match status" value="1"/>
</dbReference>
<reference evidence="5 6" key="1">
    <citation type="submission" date="2020-10" db="EMBL/GenBank/DDBJ databases">
        <title>Sequencing the genomes of 1000 actinobacteria strains.</title>
        <authorList>
            <person name="Klenk H.-P."/>
        </authorList>
    </citation>
    <scope>NUCLEOTIDE SEQUENCE [LARGE SCALE GENOMIC DNA]</scope>
    <source>
        <strain evidence="5 6">DSM 44653</strain>
    </source>
</reference>
<comment type="caution">
    <text evidence="5">The sequence shown here is derived from an EMBL/GenBank/DDBJ whole genome shotgun (WGS) entry which is preliminary data.</text>
</comment>
<name>A0ABR9HX77_9PSEU</name>
<evidence type="ECO:0000313" key="5">
    <source>
        <dbReference type="EMBL" id="MBE1495531.1"/>
    </source>
</evidence>
<dbReference type="PRINTS" id="PR00038">
    <property type="entry name" value="HTHLUXR"/>
</dbReference>
<keyword evidence="3" id="KW-0804">Transcription</keyword>
<dbReference type="InterPro" id="IPR036388">
    <property type="entry name" value="WH-like_DNA-bd_sf"/>
</dbReference>